<feature type="region of interest" description="Disordered" evidence="1">
    <location>
        <begin position="1195"/>
        <end position="1233"/>
    </location>
</feature>
<comment type="caution">
    <text evidence="2">The sequence shown here is derived from an EMBL/GenBank/DDBJ whole genome shotgun (WGS) entry which is preliminary data.</text>
</comment>
<sequence>MATFHPVSILASLRRTKTVRDSSDPEKFEEKWNIKVNNRVKDWETRRRNGGQAVNHRQLVWEAHIVQYVNFVHENSRVHGNCKDPTQHNALDLDIPLLGPRFVPPTYREIIKRQAVPKVDISTAYLKPITIIHPFYFPQLSKCHRCGSEDTTWDGWNGTGHRDVHGLSRDETALGFQLRCEQCKRDSTTGPKENALPFCLATTNTLFWDTWQHWEIPEGIPFFMKRCAVARDLFNLIVEVRLKSTSGGMAEHVKQLHLYHYFQRQREYLELFREVHCSVEDSTKKPAIFSAPEDLDGYDDSCISDDIVTELYLNFVRNSRESESSRYLRTRTGKALNTDATFKVVKKAVIVDSAKKHTNPWNGGITGMINEYNEFVDWRLCLTATNKELQEMFEDYTARCEEMGVPPPEVIISDNCCHIEQPVKAAFPSARSVLDVKHFGARYGQVVVNATRNPLYKTVLRAITGAILKVRAEKGKAAVYYSQAQQEARLVAAFEKYEELGGVWTATALKTHNEQLRHVQKGCLSRPVSLNGLRLDGSRIEGSHKGWNSLMRSHACGLVMLVSLGHDFVLRRNISVATNNKCGGAFAASTLGSHHVSLVDHNARLYNKMIGAPEPLFASPSAKPLEKKSNLHKFFKPLTTPPRSTLDPQPVLLNIAVKKKFGLVQSPAVLQSFEFKLEELADVCIQITEEDSEDRVSVKDELDLVEPDITAPTDFNVHASSSLTAGSESAVADVTADTSKGQEELRATMNQGHAEENTRKRKQQPEDDCESGTAASQLNVPHDNPVPAADLEALSQHESQGREKRIRVKGMYNSSTSPLSKSSNTIISQLPNANFFKNFKHPTSGSPATSSGDQSTAVTVTSGSTSAADVSTTLVGGTSSNGHRADLYALLPLPSANASNKGLTRTELLFKGATAVDPRGLEVGRVHPQEFYVFMELREQFGWTSFGMSSRSWIAAARTYNRCLESKSVEHNFTFVAKSARALQTKQGSVEATIMKKVSSGDYSSKSGTEAFWKRHCNCVPIVLTIAESLKSKNGKPRKSQICTRCMSIMYPGKQDKQLNHKPGYCSDGAPVHLKSPHDVYCKADGTLLDHPPFPQPQGVFVDKGKEFDPIAFLRTIRDVYECYVVEGGTGGELAMEYEAFAEMLSARTTRINGTLFFKLYQSLEISLRHGALAAGLIFEHEGCKYLRMDSLQDSAEKQTPAKRSSTPVDLTTADEDAGPSFAVDPAATERAE</sequence>
<feature type="compositionally biased region" description="Low complexity" evidence="1">
    <location>
        <begin position="814"/>
        <end position="823"/>
    </location>
</feature>
<feature type="region of interest" description="Disordered" evidence="1">
    <location>
        <begin position="721"/>
        <end position="824"/>
    </location>
</feature>
<feature type="region of interest" description="Disordered" evidence="1">
    <location>
        <begin position="841"/>
        <end position="863"/>
    </location>
</feature>
<dbReference type="Proteomes" id="UP000308730">
    <property type="component" value="Unassembled WGS sequence"/>
</dbReference>
<gene>
    <name evidence="2" type="ORF">EUX98_g8034</name>
</gene>
<evidence type="ECO:0000313" key="2">
    <source>
        <dbReference type="EMBL" id="THH23139.1"/>
    </source>
</evidence>
<evidence type="ECO:0000256" key="1">
    <source>
        <dbReference type="SAM" id="MobiDB-lite"/>
    </source>
</evidence>
<dbReference type="OrthoDB" id="2803586at2759"/>
<dbReference type="EMBL" id="SGPM01000389">
    <property type="protein sequence ID" value="THH23139.1"/>
    <property type="molecule type" value="Genomic_DNA"/>
</dbReference>
<reference evidence="2 3" key="1">
    <citation type="submission" date="2019-02" db="EMBL/GenBank/DDBJ databases">
        <title>Genome sequencing of the rare red list fungi Antrodiella citrinella (Flaviporus citrinellus).</title>
        <authorList>
            <person name="Buettner E."/>
            <person name="Kellner H."/>
        </authorList>
    </citation>
    <scope>NUCLEOTIDE SEQUENCE [LARGE SCALE GENOMIC DNA]</scope>
    <source>
        <strain evidence="2 3">DSM 108506</strain>
    </source>
</reference>
<organism evidence="2 3">
    <name type="scientific">Antrodiella citrinella</name>
    <dbReference type="NCBI Taxonomy" id="2447956"/>
    <lineage>
        <taxon>Eukaryota</taxon>
        <taxon>Fungi</taxon>
        <taxon>Dikarya</taxon>
        <taxon>Basidiomycota</taxon>
        <taxon>Agaricomycotina</taxon>
        <taxon>Agaricomycetes</taxon>
        <taxon>Polyporales</taxon>
        <taxon>Steccherinaceae</taxon>
        <taxon>Antrodiella</taxon>
    </lineage>
</organism>
<protein>
    <submittedName>
        <fullName evidence="2">Uncharacterized protein</fullName>
    </submittedName>
</protein>
<proteinExistence type="predicted"/>
<name>A0A4S4MCK2_9APHY</name>
<evidence type="ECO:0000313" key="3">
    <source>
        <dbReference type="Proteomes" id="UP000308730"/>
    </source>
</evidence>
<dbReference type="AlphaFoldDB" id="A0A4S4MCK2"/>
<feature type="compositionally biased region" description="Polar residues" evidence="1">
    <location>
        <begin position="841"/>
        <end position="854"/>
    </location>
</feature>
<keyword evidence="3" id="KW-1185">Reference proteome</keyword>
<accession>A0A4S4MCK2</accession>